<comment type="caution">
    <text evidence="9">The sequence shown here is derived from an EMBL/GenBank/DDBJ whole genome shotgun (WGS) entry which is preliminary data.</text>
</comment>
<sequence length="134" mass="15093">LRPNSIKVQLYANGEAKGSPIELTEGNQWNHTWNDLAEKTKGQTIAYTVKEVDQVPGYTSQVDEKNMGNIVITNTHKVDKKSTLINKENNKVNKDNIIKKVLPRTGSHKSNIFILIGILVLVVSLILWIKKCKK</sequence>
<dbReference type="SUPFAM" id="SSF49478">
    <property type="entry name" value="Cna protein B-type domain"/>
    <property type="match status" value="1"/>
</dbReference>
<feature type="non-terminal residue" evidence="9">
    <location>
        <position position="1"/>
    </location>
</feature>
<evidence type="ECO:0000313" key="10">
    <source>
        <dbReference type="Proteomes" id="UP000698173"/>
    </source>
</evidence>
<evidence type="ECO:0000256" key="6">
    <source>
        <dbReference type="SAM" id="Phobius"/>
    </source>
</evidence>
<evidence type="ECO:0000259" key="8">
    <source>
        <dbReference type="Pfam" id="PF05738"/>
    </source>
</evidence>
<dbReference type="Pfam" id="PF05738">
    <property type="entry name" value="Cna_B"/>
    <property type="match status" value="1"/>
</dbReference>
<dbReference type="InterPro" id="IPR008454">
    <property type="entry name" value="Collagen-bd_Cna-like_B-typ_dom"/>
</dbReference>
<organism evidence="9 10">
    <name type="scientific">Sporosarcina psychrophila</name>
    <name type="common">Bacillus psychrophilus</name>
    <dbReference type="NCBI Taxonomy" id="1476"/>
    <lineage>
        <taxon>Bacteria</taxon>
        <taxon>Bacillati</taxon>
        <taxon>Bacillota</taxon>
        <taxon>Bacilli</taxon>
        <taxon>Bacillales</taxon>
        <taxon>Caryophanaceae</taxon>
        <taxon>Sporosarcina</taxon>
    </lineage>
</organism>
<feature type="domain" description="CNA-B" evidence="8">
    <location>
        <begin position="2"/>
        <end position="75"/>
    </location>
</feature>
<dbReference type="EMBL" id="DYWT01000002">
    <property type="protein sequence ID" value="HJF30158.1"/>
    <property type="molecule type" value="Genomic_DNA"/>
</dbReference>
<proteinExistence type="predicted"/>
<accession>A0A921FUX3</accession>
<dbReference type="AlphaFoldDB" id="A0A921FUX3"/>
<evidence type="ECO:0000256" key="4">
    <source>
        <dbReference type="ARBA" id="ARBA00022729"/>
    </source>
</evidence>
<keyword evidence="6" id="KW-0812">Transmembrane</keyword>
<evidence type="ECO:0000256" key="1">
    <source>
        <dbReference type="ARBA" id="ARBA00004168"/>
    </source>
</evidence>
<keyword evidence="6" id="KW-1133">Transmembrane helix</keyword>
<dbReference type="Proteomes" id="UP000698173">
    <property type="component" value="Unassembled WGS sequence"/>
</dbReference>
<protein>
    <submittedName>
        <fullName evidence="9">Cna B-type domain-containing protein</fullName>
    </submittedName>
</protein>
<evidence type="ECO:0000256" key="3">
    <source>
        <dbReference type="ARBA" id="ARBA00022525"/>
    </source>
</evidence>
<keyword evidence="3" id="KW-0964">Secreted</keyword>
<dbReference type="InterPro" id="IPR019931">
    <property type="entry name" value="LPXTG_anchor"/>
</dbReference>
<dbReference type="Gene3D" id="2.60.40.1140">
    <property type="entry name" value="Collagen-binding surface protein Cna, B-type domain"/>
    <property type="match status" value="1"/>
</dbReference>
<keyword evidence="5" id="KW-0572">Peptidoglycan-anchor</keyword>
<dbReference type="Pfam" id="PF00746">
    <property type="entry name" value="Gram_pos_anchor"/>
    <property type="match status" value="1"/>
</dbReference>
<evidence type="ECO:0000313" key="9">
    <source>
        <dbReference type="EMBL" id="HJF30158.1"/>
    </source>
</evidence>
<evidence type="ECO:0000259" key="7">
    <source>
        <dbReference type="Pfam" id="PF00746"/>
    </source>
</evidence>
<evidence type="ECO:0000256" key="5">
    <source>
        <dbReference type="ARBA" id="ARBA00023088"/>
    </source>
</evidence>
<keyword evidence="4" id="KW-0732">Signal</keyword>
<feature type="transmembrane region" description="Helical" evidence="6">
    <location>
        <begin position="112"/>
        <end position="129"/>
    </location>
</feature>
<keyword evidence="2" id="KW-0134">Cell wall</keyword>
<gene>
    <name evidence="9" type="ORF">K8V56_00025</name>
</gene>
<dbReference type="NCBIfam" id="TIGR01167">
    <property type="entry name" value="LPXTG_anchor"/>
    <property type="match status" value="1"/>
</dbReference>
<keyword evidence="6" id="KW-0472">Membrane</keyword>
<evidence type="ECO:0000256" key="2">
    <source>
        <dbReference type="ARBA" id="ARBA00022512"/>
    </source>
</evidence>
<comment type="subcellular location">
    <subcellularLocation>
        <location evidence="1">Secreted</location>
        <location evidence="1">Cell wall</location>
        <topology evidence="1">Peptidoglycan-anchor</topology>
    </subcellularLocation>
</comment>
<reference evidence="9" key="1">
    <citation type="journal article" date="2021" name="PeerJ">
        <title>Extensive microbial diversity within the chicken gut microbiome revealed by metagenomics and culture.</title>
        <authorList>
            <person name="Gilroy R."/>
            <person name="Ravi A."/>
            <person name="Getino M."/>
            <person name="Pursley I."/>
            <person name="Horton D.L."/>
            <person name="Alikhan N.F."/>
            <person name="Baker D."/>
            <person name="Gharbi K."/>
            <person name="Hall N."/>
            <person name="Watson M."/>
            <person name="Adriaenssens E.M."/>
            <person name="Foster-Nyarko E."/>
            <person name="Jarju S."/>
            <person name="Secka A."/>
            <person name="Antonio M."/>
            <person name="Oren A."/>
            <person name="Chaudhuri R.R."/>
            <person name="La Ragione R."/>
            <person name="Hildebrand F."/>
            <person name="Pallen M.J."/>
        </authorList>
    </citation>
    <scope>NUCLEOTIDE SEQUENCE</scope>
    <source>
        <strain evidence="9">CHK171-7178</strain>
    </source>
</reference>
<dbReference type="CDD" id="cd00222">
    <property type="entry name" value="CollagenBindB"/>
    <property type="match status" value="1"/>
</dbReference>
<feature type="domain" description="Gram-positive cocci surface proteins LPxTG" evidence="7">
    <location>
        <begin position="99"/>
        <end position="131"/>
    </location>
</feature>
<name>A0A921FUX3_SPOPS</name>
<reference evidence="9" key="2">
    <citation type="submission" date="2021-09" db="EMBL/GenBank/DDBJ databases">
        <authorList>
            <person name="Gilroy R."/>
        </authorList>
    </citation>
    <scope>NUCLEOTIDE SEQUENCE</scope>
    <source>
        <strain evidence="9">CHK171-7178</strain>
    </source>
</reference>